<dbReference type="OrthoDB" id="481831at2759"/>
<evidence type="ECO:0000256" key="1">
    <source>
        <dbReference type="SAM" id="MobiDB-lite"/>
    </source>
</evidence>
<dbReference type="AlphaFoldDB" id="A0A812P505"/>
<accession>A0A812P505</accession>
<evidence type="ECO:0000313" key="3">
    <source>
        <dbReference type="Proteomes" id="UP000649617"/>
    </source>
</evidence>
<evidence type="ECO:0000313" key="2">
    <source>
        <dbReference type="EMBL" id="CAE7345724.1"/>
    </source>
</evidence>
<name>A0A812P505_SYMPI</name>
<reference evidence="2" key="1">
    <citation type="submission" date="2021-02" db="EMBL/GenBank/DDBJ databases">
        <authorList>
            <person name="Dougan E. K."/>
            <person name="Rhodes N."/>
            <person name="Thang M."/>
            <person name="Chan C."/>
        </authorList>
    </citation>
    <scope>NUCLEOTIDE SEQUENCE</scope>
</reference>
<sequence length="526" mass="58707">ADAAGVEVLKDEQSPVPGRLTITGDPLHEVFALQRLATPAANDCIDFLNDHKDMLTRLSAPRGTCVANSEPEVQLTDASRQLLHDVVCKSSGSTAARIAANDADVEALKTFPSQANVLRRREWLQVFQAIPPRGVAARLARRFDVSLRSTAEYAQYSQLSDFREEIDRMQEVYTPGRKHDRPQRGIPREEGPAPRVKGTATVFNQAVRQHYGKLRGKNKLEGLWKWAQIAAAIHEAQIPLHSGTVAVERLWSQFDSLLPAQGRRVSQDWFQFLSHLIYIRYNYLHFHSRSLPSWTDNDSLLAQRLDGTIALASALSEEGTGLLQELPSEAEDSAHLEEPEDMLEPVEGSVFWDASLEEEAFGFPVPNAVYMRVLDTMWSTALADGSKWAETQRYRKANLNMMKFAQSGMRLVFGCKAGVSGVAVFDGQVQRGCTSVDESGVLDFVRPHLHGALRTYLQDGASFDFVQIRAVHDLRAANLRWQQLWDIDGCSKPGNLQGFKNIGGNQLARSLVALLQRHGVHRMPYD</sequence>
<keyword evidence="3" id="KW-1185">Reference proteome</keyword>
<dbReference type="Proteomes" id="UP000649617">
    <property type="component" value="Unassembled WGS sequence"/>
</dbReference>
<organism evidence="2 3">
    <name type="scientific">Symbiodinium pilosum</name>
    <name type="common">Dinoflagellate</name>
    <dbReference type="NCBI Taxonomy" id="2952"/>
    <lineage>
        <taxon>Eukaryota</taxon>
        <taxon>Sar</taxon>
        <taxon>Alveolata</taxon>
        <taxon>Dinophyceae</taxon>
        <taxon>Suessiales</taxon>
        <taxon>Symbiodiniaceae</taxon>
        <taxon>Symbiodinium</taxon>
    </lineage>
</organism>
<feature type="region of interest" description="Disordered" evidence="1">
    <location>
        <begin position="175"/>
        <end position="195"/>
    </location>
</feature>
<comment type="caution">
    <text evidence="2">The sequence shown here is derived from an EMBL/GenBank/DDBJ whole genome shotgun (WGS) entry which is preliminary data.</text>
</comment>
<feature type="non-terminal residue" evidence="2">
    <location>
        <position position="1"/>
    </location>
</feature>
<protein>
    <submittedName>
        <fullName evidence="2">Uncharacterized protein</fullName>
    </submittedName>
</protein>
<proteinExistence type="predicted"/>
<dbReference type="EMBL" id="CAJNIZ010013254">
    <property type="protein sequence ID" value="CAE7345724.1"/>
    <property type="molecule type" value="Genomic_DNA"/>
</dbReference>
<feature type="compositionally biased region" description="Basic and acidic residues" evidence="1">
    <location>
        <begin position="182"/>
        <end position="192"/>
    </location>
</feature>
<gene>
    <name evidence="2" type="ORF">SPIL2461_LOCUS8189</name>
</gene>